<dbReference type="EMBL" id="KC438282">
    <property type="protein sequence ID" value="AGI61825.1"/>
    <property type="molecule type" value="Genomic_DNA"/>
</dbReference>
<dbReference type="KEGG" id="vg:16194973"/>
<proteinExistence type="predicted"/>
<accession>R9R4P2</accession>
<evidence type="ECO:0000313" key="2">
    <source>
        <dbReference type="Proteomes" id="UP000014320"/>
    </source>
</evidence>
<dbReference type="GeneID" id="16194973"/>
<sequence>MKLLNTYENKDFKAKDYDNLILNHNNKTWVMCGLPVTTFSLRKAFWDKRDFQLFTNPKTTNPWTIRTK</sequence>
<gene>
    <name evidence="1" type="ORF">JA1_0073</name>
</gene>
<dbReference type="Proteomes" id="UP000014320">
    <property type="component" value="Segment"/>
</dbReference>
<reference evidence="1 2" key="1">
    <citation type="journal article" date="2013" name="Virol. J.">
        <title>Whole genome sequencing and comparative genomic analyses of two Vibrio cholerae O139 Bengal-specific Podoviruses to other N4-like phages reveal extensive genetic diversity.</title>
        <authorList>
            <person name="Fouts D.E."/>
            <person name="Klumpp J."/>
            <person name="Bishop-Lilly K.A."/>
            <person name="Rajavel M."/>
            <person name="Willner K.M."/>
            <person name="Butani A."/>
            <person name="Henry M."/>
            <person name="Biswas B."/>
            <person name="Li M."/>
            <person name="Albert M.J."/>
            <person name="Loessner M.J."/>
            <person name="Calendar R."/>
            <person name="Sozhamannan S."/>
        </authorList>
    </citation>
    <scope>NUCLEOTIDE SEQUENCE [LARGE SCALE GENOMIC DNA]</scope>
</reference>
<protein>
    <submittedName>
        <fullName evidence="1">Uncharacterized protein</fullName>
    </submittedName>
</protein>
<evidence type="ECO:0000313" key="1">
    <source>
        <dbReference type="EMBL" id="AGI61825.1"/>
    </source>
</evidence>
<dbReference type="RefSeq" id="YP_008126836.1">
    <property type="nucleotide sequence ID" value="NC_021540.1"/>
</dbReference>
<name>R9R4P2_9CAUD</name>
<organism evidence="1 2">
    <name type="scientific">Vibrio phage JA-1</name>
    <dbReference type="NCBI Taxonomy" id="1283071"/>
    <lineage>
        <taxon>Viruses</taxon>
        <taxon>Duplodnaviria</taxon>
        <taxon>Heunggongvirae</taxon>
        <taxon>Uroviricota</taxon>
        <taxon>Caudoviricetes</taxon>
        <taxon>Schitoviridae</taxon>
        <taxon>Pacinivirus</taxon>
        <taxon>Pacinivirus VCO139</taxon>
    </lineage>
</organism>